<dbReference type="PANTHER" id="PTHR10281:SF115">
    <property type="entry name" value="BINDING PROTEIN, PUTATIVE (AFU_ORTHOLOGUE AFUA_4G06240)-RELATED"/>
    <property type="match status" value="1"/>
</dbReference>
<evidence type="ECO:0000256" key="2">
    <source>
        <dbReference type="SAM" id="MobiDB-lite"/>
    </source>
</evidence>
<protein>
    <submittedName>
        <fullName evidence="4">15254_t:CDS:1</fullName>
    </submittedName>
</protein>
<feature type="domain" description="Cytochrome b5 heme-binding" evidence="3">
    <location>
        <begin position="21"/>
        <end position="116"/>
    </location>
</feature>
<sequence>MSRVPPAVPKKDLAPPLDTPYTPEELSKFDGRDGGSIYVAVKGIVFDVSDNRQAYGHGGSYHLFAGKDVSKGLGMGSLQPEHAVADYSTLNEEQLKTLDEWFQHFSNKYNKVGRVQ</sequence>
<dbReference type="Proteomes" id="UP000789342">
    <property type="component" value="Unassembled WGS sequence"/>
</dbReference>
<reference evidence="4" key="1">
    <citation type="submission" date="2021-06" db="EMBL/GenBank/DDBJ databases">
        <authorList>
            <person name="Kallberg Y."/>
            <person name="Tangrot J."/>
            <person name="Rosling A."/>
        </authorList>
    </citation>
    <scope>NUCLEOTIDE SEQUENCE</scope>
    <source>
        <strain evidence="4">CL551</strain>
    </source>
</reference>
<dbReference type="SUPFAM" id="SSF55856">
    <property type="entry name" value="Cytochrome b5-like heme/steroid binding domain"/>
    <property type="match status" value="1"/>
</dbReference>
<evidence type="ECO:0000313" key="5">
    <source>
        <dbReference type="Proteomes" id="UP000789342"/>
    </source>
</evidence>
<dbReference type="OrthoDB" id="899at2759"/>
<dbReference type="GO" id="GO:0020037">
    <property type="term" value="F:heme binding"/>
    <property type="evidence" value="ECO:0007669"/>
    <property type="project" value="UniProtKB-ARBA"/>
</dbReference>
<evidence type="ECO:0000259" key="3">
    <source>
        <dbReference type="SMART" id="SM01117"/>
    </source>
</evidence>
<evidence type="ECO:0000256" key="1">
    <source>
        <dbReference type="ARBA" id="ARBA00038357"/>
    </source>
</evidence>
<dbReference type="InterPro" id="IPR036400">
    <property type="entry name" value="Cyt_B5-like_heme/steroid_sf"/>
</dbReference>
<dbReference type="GO" id="GO:0005783">
    <property type="term" value="C:endoplasmic reticulum"/>
    <property type="evidence" value="ECO:0007669"/>
    <property type="project" value="TreeGrafter"/>
</dbReference>
<gene>
    <name evidence="4" type="ORF">AMORRO_LOCUS4087</name>
</gene>
<organism evidence="4 5">
    <name type="scientific">Acaulospora morrowiae</name>
    <dbReference type="NCBI Taxonomy" id="94023"/>
    <lineage>
        <taxon>Eukaryota</taxon>
        <taxon>Fungi</taxon>
        <taxon>Fungi incertae sedis</taxon>
        <taxon>Mucoromycota</taxon>
        <taxon>Glomeromycotina</taxon>
        <taxon>Glomeromycetes</taxon>
        <taxon>Diversisporales</taxon>
        <taxon>Acaulosporaceae</taxon>
        <taxon>Acaulospora</taxon>
    </lineage>
</organism>
<dbReference type="InterPro" id="IPR001199">
    <property type="entry name" value="Cyt_B5-like_heme/steroid-bd"/>
</dbReference>
<evidence type="ECO:0000313" key="4">
    <source>
        <dbReference type="EMBL" id="CAG8518583.1"/>
    </source>
</evidence>
<proteinExistence type="inferred from homology"/>
<dbReference type="EMBL" id="CAJVPV010002133">
    <property type="protein sequence ID" value="CAG8518583.1"/>
    <property type="molecule type" value="Genomic_DNA"/>
</dbReference>
<dbReference type="Gene3D" id="3.10.120.10">
    <property type="entry name" value="Cytochrome b5-like heme/steroid binding domain"/>
    <property type="match status" value="1"/>
</dbReference>
<accession>A0A9N9A5S3</accession>
<name>A0A9N9A5S3_9GLOM</name>
<dbReference type="SMART" id="SM01117">
    <property type="entry name" value="Cyt-b5"/>
    <property type="match status" value="1"/>
</dbReference>
<comment type="similarity">
    <text evidence="1">Belongs to the cytochrome b5 family. MAPR subfamily.</text>
</comment>
<dbReference type="PANTHER" id="PTHR10281">
    <property type="entry name" value="MEMBRANE-ASSOCIATED PROGESTERONE RECEPTOR COMPONENT-RELATED"/>
    <property type="match status" value="1"/>
</dbReference>
<comment type="caution">
    <text evidence="4">The sequence shown here is derived from an EMBL/GenBank/DDBJ whole genome shotgun (WGS) entry which is preliminary data.</text>
</comment>
<dbReference type="InterPro" id="IPR050577">
    <property type="entry name" value="MAPR/NEUFC/NENF-like"/>
</dbReference>
<dbReference type="FunFam" id="3.10.120.10:FF:000003">
    <property type="entry name" value="membrane-associated progesterone receptor component 1"/>
    <property type="match status" value="1"/>
</dbReference>
<keyword evidence="5" id="KW-1185">Reference proteome</keyword>
<dbReference type="GO" id="GO:0016020">
    <property type="term" value="C:membrane"/>
    <property type="evidence" value="ECO:0007669"/>
    <property type="project" value="TreeGrafter"/>
</dbReference>
<dbReference type="Pfam" id="PF00173">
    <property type="entry name" value="Cyt-b5"/>
    <property type="match status" value="1"/>
</dbReference>
<dbReference type="AlphaFoldDB" id="A0A9N9A5S3"/>
<feature type="region of interest" description="Disordered" evidence="2">
    <location>
        <begin position="1"/>
        <end position="33"/>
    </location>
</feature>